<evidence type="ECO:0000256" key="4">
    <source>
        <dbReference type="ARBA" id="ARBA00022989"/>
    </source>
</evidence>
<feature type="compositionally biased region" description="Basic and acidic residues" evidence="9">
    <location>
        <begin position="125"/>
        <end position="144"/>
    </location>
</feature>
<comment type="caution">
    <text evidence="12">The sequence shown here is derived from an EMBL/GenBank/DDBJ whole genome shotgun (WGS) entry which is preliminary data.</text>
</comment>
<reference evidence="12" key="1">
    <citation type="submission" date="2023-07" db="EMBL/GenBank/DDBJ databases">
        <title>Chromosome-level Genome Assembly of Striped Snakehead (Channa striata).</title>
        <authorList>
            <person name="Liu H."/>
        </authorList>
    </citation>
    <scope>NUCLEOTIDE SEQUENCE</scope>
    <source>
        <strain evidence="12">Gz</strain>
        <tissue evidence="12">Muscle</tissue>
    </source>
</reference>
<keyword evidence="7" id="KW-0325">Glycoprotein</keyword>
<dbReference type="Proteomes" id="UP001187415">
    <property type="component" value="Unassembled WGS sequence"/>
</dbReference>
<feature type="transmembrane region" description="Helical" evidence="10">
    <location>
        <begin position="82"/>
        <end position="108"/>
    </location>
</feature>
<evidence type="ECO:0000313" key="12">
    <source>
        <dbReference type="EMBL" id="KAK2863449.1"/>
    </source>
</evidence>
<evidence type="ECO:0000256" key="6">
    <source>
        <dbReference type="ARBA" id="ARBA00023157"/>
    </source>
</evidence>
<evidence type="ECO:0000256" key="7">
    <source>
        <dbReference type="ARBA" id="ARBA00023180"/>
    </source>
</evidence>
<gene>
    <name evidence="12" type="ORF">Q5P01_002982</name>
</gene>
<comment type="subcellular location">
    <subcellularLocation>
        <location evidence="1">Membrane</location>
        <topology evidence="1">Single-pass type I membrane protein</topology>
    </subcellularLocation>
</comment>
<dbReference type="InterPro" id="IPR036179">
    <property type="entry name" value="Ig-like_dom_sf"/>
</dbReference>
<organism evidence="12 13">
    <name type="scientific">Channa striata</name>
    <name type="common">Snakehead murrel</name>
    <name type="synonym">Ophicephalus striatus</name>
    <dbReference type="NCBI Taxonomy" id="64152"/>
    <lineage>
        <taxon>Eukaryota</taxon>
        <taxon>Metazoa</taxon>
        <taxon>Chordata</taxon>
        <taxon>Craniata</taxon>
        <taxon>Vertebrata</taxon>
        <taxon>Euteleostomi</taxon>
        <taxon>Actinopterygii</taxon>
        <taxon>Neopterygii</taxon>
        <taxon>Teleostei</taxon>
        <taxon>Neoteleostei</taxon>
        <taxon>Acanthomorphata</taxon>
        <taxon>Anabantaria</taxon>
        <taxon>Anabantiformes</taxon>
        <taxon>Channoidei</taxon>
        <taxon>Channidae</taxon>
        <taxon>Channa</taxon>
    </lineage>
</organism>
<protein>
    <recommendedName>
        <fullName evidence="11">Immunoglobulin V-set domain-containing protein</fullName>
    </recommendedName>
</protein>
<sequence>MCQNSQGSFKNRVELREPEMKDGDVSVILKKVKIKDAGTYECYVRTKGNKRPFYLKTITLNVTDSGGGAGHTEDGGDNEERLGLIVALSVVTVLLVAAYVAVAVFMIYRKCNGLKKQIHQPPVNKEIDHELKDLTHEPKEKLKEEQEEDDKPPAETLMDVP</sequence>
<dbReference type="Pfam" id="PF07686">
    <property type="entry name" value="V-set"/>
    <property type="match status" value="1"/>
</dbReference>
<dbReference type="EMBL" id="JAUPFM010000001">
    <property type="protein sequence ID" value="KAK2863449.1"/>
    <property type="molecule type" value="Genomic_DNA"/>
</dbReference>
<keyword evidence="3" id="KW-0732">Signal</keyword>
<dbReference type="PANTHER" id="PTHR13869">
    <property type="entry name" value="MYELIN P0 RELATED"/>
    <property type="match status" value="1"/>
</dbReference>
<evidence type="ECO:0000256" key="3">
    <source>
        <dbReference type="ARBA" id="ARBA00022729"/>
    </source>
</evidence>
<evidence type="ECO:0000313" key="13">
    <source>
        <dbReference type="Proteomes" id="UP001187415"/>
    </source>
</evidence>
<dbReference type="InterPro" id="IPR000920">
    <property type="entry name" value="Myelin_P0-rel"/>
</dbReference>
<dbReference type="PANTHER" id="PTHR13869:SF24">
    <property type="entry name" value="BASEMENT MEMBRANE-SPECIFIC HEPARAN SULFATE PROTEOGLYCAN CORE PROTEIN-LIKE"/>
    <property type="match status" value="1"/>
</dbReference>
<evidence type="ECO:0000259" key="11">
    <source>
        <dbReference type="Pfam" id="PF07686"/>
    </source>
</evidence>
<evidence type="ECO:0000256" key="9">
    <source>
        <dbReference type="SAM" id="MobiDB-lite"/>
    </source>
</evidence>
<dbReference type="AlphaFoldDB" id="A0AA88T8M0"/>
<evidence type="ECO:0000256" key="5">
    <source>
        <dbReference type="ARBA" id="ARBA00023136"/>
    </source>
</evidence>
<feature type="domain" description="Immunoglobulin V-set" evidence="11">
    <location>
        <begin position="5"/>
        <end position="62"/>
    </location>
</feature>
<keyword evidence="4 10" id="KW-1133">Transmembrane helix</keyword>
<evidence type="ECO:0000256" key="10">
    <source>
        <dbReference type="SAM" id="Phobius"/>
    </source>
</evidence>
<dbReference type="Gene3D" id="2.60.40.10">
    <property type="entry name" value="Immunoglobulins"/>
    <property type="match status" value="1"/>
</dbReference>
<evidence type="ECO:0000256" key="2">
    <source>
        <dbReference type="ARBA" id="ARBA00022692"/>
    </source>
</evidence>
<evidence type="ECO:0000256" key="1">
    <source>
        <dbReference type="ARBA" id="ARBA00004479"/>
    </source>
</evidence>
<dbReference type="GO" id="GO:0016020">
    <property type="term" value="C:membrane"/>
    <property type="evidence" value="ECO:0007669"/>
    <property type="project" value="UniProtKB-SubCell"/>
</dbReference>
<accession>A0AA88T8M0</accession>
<dbReference type="SUPFAM" id="SSF48726">
    <property type="entry name" value="Immunoglobulin"/>
    <property type="match status" value="1"/>
</dbReference>
<proteinExistence type="predicted"/>
<name>A0AA88T8M0_CHASR</name>
<keyword evidence="13" id="KW-1185">Reference proteome</keyword>
<keyword evidence="5 10" id="KW-0472">Membrane</keyword>
<dbReference type="InterPro" id="IPR013783">
    <property type="entry name" value="Ig-like_fold"/>
</dbReference>
<feature type="region of interest" description="Disordered" evidence="9">
    <location>
        <begin position="125"/>
        <end position="161"/>
    </location>
</feature>
<keyword evidence="8" id="KW-0393">Immunoglobulin domain</keyword>
<evidence type="ECO:0000256" key="8">
    <source>
        <dbReference type="ARBA" id="ARBA00023319"/>
    </source>
</evidence>
<keyword evidence="6" id="KW-1015">Disulfide bond</keyword>
<keyword evidence="2 10" id="KW-0812">Transmembrane</keyword>
<dbReference type="InterPro" id="IPR013106">
    <property type="entry name" value="Ig_V-set"/>
</dbReference>